<organism evidence="3 4">
    <name type="scientific">Dioscorea cayennensis subsp. rotundata</name>
    <name type="common">White Guinea yam</name>
    <name type="synonym">Dioscorea rotundata</name>
    <dbReference type="NCBI Taxonomy" id="55577"/>
    <lineage>
        <taxon>Eukaryota</taxon>
        <taxon>Viridiplantae</taxon>
        <taxon>Streptophyta</taxon>
        <taxon>Embryophyta</taxon>
        <taxon>Tracheophyta</taxon>
        <taxon>Spermatophyta</taxon>
        <taxon>Magnoliopsida</taxon>
        <taxon>Liliopsida</taxon>
        <taxon>Dioscoreales</taxon>
        <taxon>Dioscoreaceae</taxon>
        <taxon>Dioscorea</taxon>
    </lineage>
</organism>
<dbReference type="PANTHER" id="PTHR23342">
    <property type="entry name" value="N-ACETYLGLUTAMATE SYNTHASE"/>
    <property type="match status" value="1"/>
</dbReference>
<dbReference type="Proteomes" id="UP001515500">
    <property type="component" value="Chromosome 2"/>
</dbReference>
<dbReference type="PANTHER" id="PTHR23342:SF0">
    <property type="entry name" value="N-ACETYLGLUTAMATE SYNTHASE, MITOCHONDRIAL"/>
    <property type="match status" value="1"/>
</dbReference>
<name>A0AB40CWE4_DIOCR</name>
<dbReference type="InterPro" id="IPR036393">
    <property type="entry name" value="AceGlu_kinase-like_sf"/>
</dbReference>
<evidence type="ECO:0000313" key="3">
    <source>
        <dbReference type="Proteomes" id="UP001515500"/>
    </source>
</evidence>
<dbReference type="GO" id="GO:0003991">
    <property type="term" value="F:acetylglutamate kinase activity"/>
    <property type="evidence" value="ECO:0007669"/>
    <property type="project" value="TreeGrafter"/>
</dbReference>
<protein>
    <submittedName>
        <fullName evidence="4">Acetylglutamate kinase-like</fullName>
    </submittedName>
</protein>
<dbReference type="Pfam" id="PF00696">
    <property type="entry name" value="AA_kinase"/>
    <property type="match status" value="1"/>
</dbReference>
<proteinExistence type="predicted"/>
<evidence type="ECO:0000313" key="4">
    <source>
        <dbReference type="RefSeq" id="XP_039142368.1"/>
    </source>
</evidence>
<feature type="domain" description="Aspartate/glutamate/uridylate kinase" evidence="2">
    <location>
        <begin position="6"/>
        <end position="84"/>
    </location>
</feature>
<gene>
    <name evidence="4" type="primary">LOC120279498</name>
</gene>
<dbReference type="GeneID" id="120279498"/>
<dbReference type="GO" id="GO:0009534">
    <property type="term" value="C:chloroplast thylakoid"/>
    <property type="evidence" value="ECO:0007669"/>
    <property type="project" value="TreeGrafter"/>
</dbReference>
<dbReference type="InterPro" id="IPR001048">
    <property type="entry name" value="Asp/Glu/Uridylate_kinase"/>
</dbReference>
<dbReference type="Gene3D" id="3.40.1160.10">
    <property type="entry name" value="Acetylglutamate kinase-like"/>
    <property type="match status" value="1"/>
</dbReference>
<reference evidence="4" key="1">
    <citation type="submission" date="2025-08" db="UniProtKB">
        <authorList>
            <consortium name="RefSeq"/>
        </authorList>
    </citation>
    <scope>IDENTIFICATION</scope>
</reference>
<dbReference type="SUPFAM" id="SSF53633">
    <property type="entry name" value="Carbamate kinase-like"/>
    <property type="match status" value="1"/>
</dbReference>
<sequence length="116" mass="12413">MGAVDLRIVLVHGGGLEINAWHLRTDHEPKFHNGLRVTNAHTMEVVDMVFAGKINKSLVTEINMLGGTGVGLAGKDARLLTDQGPLRIESAVLGFVGDVALLREVIGAGCEDSEYH</sequence>
<evidence type="ECO:0000259" key="2">
    <source>
        <dbReference type="Pfam" id="PF00696"/>
    </source>
</evidence>
<dbReference type="RefSeq" id="XP_039142368.1">
    <property type="nucleotide sequence ID" value="XM_039286434.1"/>
</dbReference>
<evidence type="ECO:0000256" key="1">
    <source>
        <dbReference type="ARBA" id="ARBA00022679"/>
    </source>
</evidence>
<keyword evidence="3" id="KW-1185">Reference proteome</keyword>
<dbReference type="GO" id="GO:0006526">
    <property type="term" value="P:L-arginine biosynthetic process"/>
    <property type="evidence" value="ECO:0007669"/>
    <property type="project" value="TreeGrafter"/>
</dbReference>
<accession>A0AB40CWE4</accession>
<keyword evidence="1" id="KW-0808">Transferase</keyword>
<dbReference type="AlphaFoldDB" id="A0AB40CWE4"/>